<dbReference type="Gene3D" id="2.60.200.20">
    <property type="match status" value="1"/>
</dbReference>
<dbReference type="SUPFAM" id="SSF46785">
    <property type="entry name" value="Winged helix' DNA-binding domain"/>
    <property type="match status" value="1"/>
</dbReference>
<feature type="compositionally biased region" description="Low complexity" evidence="4">
    <location>
        <begin position="323"/>
        <end position="334"/>
    </location>
</feature>
<feature type="compositionally biased region" description="Polar residues" evidence="4">
    <location>
        <begin position="47"/>
        <end position="60"/>
    </location>
</feature>
<feature type="region of interest" description="Disordered" evidence="4">
    <location>
        <begin position="690"/>
        <end position="800"/>
    </location>
</feature>
<dbReference type="SUPFAM" id="SSF49879">
    <property type="entry name" value="SMAD/FHA domain"/>
    <property type="match status" value="1"/>
</dbReference>
<reference evidence="7" key="1">
    <citation type="journal article" date="2020" name="Stud. Mycol.">
        <title>101 Dothideomycetes genomes: a test case for predicting lifestyles and emergence of pathogens.</title>
        <authorList>
            <person name="Haridas S."/>
            <person name="Albert R."/>
            <person name="Binder M."/>
            <person name="Bloem J."/>
            <person name="Labutti K."/>
            <person name="Salamov A."/>
            <person name="Andreopoulos B."/>
            <person name="Baker S."/>
            <person name="Barry K."/>
            <person name="Bills G."/>
            <person name="Bluhm B."/>
            <person name="Cannon C."/>
            <person name="Castanera R."/>
            <person name="Culley D."/>
            <person name="Daum C."/>
            <person name="Ezra D."/>
            <person name="Gonzalez J."/>
            <person name="Henrissat B."/>
            <person name="Kuo A."/>
            <person name="Liang C."/>
            <person name="Lipzen A."/>
            <person name="Lutzoni F."/>
            <person name="Magnuson J."/>
            <person name="Mondo S."/>
            <person name="Nolan M."/>
            <person name="Ohm R."/>
            <person name="Pangilinan J."/>
            <person name="Park H.-J."/>
            <person name="Ramirez L."/>
            <person name="Alfaro M."/>
            <person name="Sun H."/>
            <person name="Tritt A."/>
            <person name="Yoshinaga Y."/>
            <person name="Zwiers L.-H."/>
            <person name="Turgeon B."/>
            <person name="Goodwin S."/>
            <person name="Spatafora J."/>
            <person name="Crous P."/>
            <person name="Grigoriev I."/>
        </authorList>
    </citation>
    <scope>NUCLEOTIDE SEQUENCE</scope>
    <source>
        <strain evidence="7">CBS 110217</strain>
    </source>
</reference>
<dbReference type="PROSITE" id="PS00658">
    <property type="entry name" value="FORK_HEAD_2"/>
    <property type="match status" value="1"/>
</dbReference>
<feature type="domain" description="Fork-head" evidence="6">
    <location>
        <begin position="802"/>
        <end position="891"/>
    </location>
</feature>
<feature type="compositionally biased region" description="Low complexity" evidence="4">
    <location>
        <begin position="1114"/>
        <end position="1124"/>
    </location>
</feature>
<feature type="domain" description="FHA" evidence="5">
    <location>
        <begin position="397"/>
        <end position="422"/>
    </location>
</feature>
<dbReference type="AlphaFoldDB" id="A0A9P4HB69"/>
<dbReference type="InterPro" id="IPR036388">
    <property type="entry name" value="WH-like_DNA-bd_sf"/>
</dbReference>
<evidence type="ECO:0000256" key="1">
    <source>
        <dbReference type="ARBA" id="ARBA00023125"/>
    </source>
</evidence>
<feature type="compositionally biased region" description="Basic and acidic residues" evidence="4">
    <location>
        <begin position="585"/>
        <end position="615"/>
    </location>
</feature>
<dbReference type="GO" id="GO:0043565">
    <property type="term" value="F:sequence-specific DNA binding"/>
    <property type="evidence" value="ECO:0007669"/>
    <property type="project" value="InterPro"/>
</dbReference>
<dbReference type="OrthoDB" id="5402974at2759"/>
<dbReference type="PROSITE" id="PS50039">
    <property type="entry name" value="FORK_HEAD_3"/>
    <property type="match status" value="1"/>
</dbReference>
<evidence type="ECO:0000259" key="6">
    <source>
        <dbReference type="PROSITE" id="PS50039"/>
    </source>
</evidence>
<evidence type="ECO:0000313" key="7">
    <source>
        <dbReference type="EMBL" id="KAF2030202.1"/>
    </source>
</evidence>
<evidence type="ECO:0000256" key="4">
    <source>
        <dbReference type="SAM" id="MobiDB-lite"/>
    </source>
</evidence>
<evidence type="ECO:0000256" key="3">
    <source>
        <dbReference type="PROSITE-ProRule" id="PRU00089"/>
    </source>
</evidence>
<dbReference type="Gene3D" id="1.10.10.10">
    <property type="entry name" value="Winged helix-like DNA-binding domain superfamily/Winged helix DNA-binding domain"/>
    <property type="match status" value="1"/>
</dbReference>
<comment type="caution">
    <text evidence="7">The sequence shown here is derived from an EMBL/GenBank/DDBJ whole genome shotgun (WGS) entry which is preliminary data.</text>
</comment>
<evidence type="ECO:0000313" key="8">
    <source>
        <dbReference type="Proteomes" id="UP000799777"/>
    </source>
</evidence>
<gene>
    <name evidence="7" type="ORF">EK21DRAFT_65915</name>
</gene>
<dbReference type="Proteomes" id="UP000799777">
    <property type="component" value="Unassembled WGS sequence"/>
</dbReference>
<dbReference type="InterPro" id="IPR036390">
    <property type="entry name" value="WH_DNA-bd_sf"/>
</dbReference>
<feature type="compositionally biased region" description="Acidic residues" evidence="4">
    <location>
        <begin position="515"/>
        <end position="532"/>
    </location>
</feature>
<comment type="subcellular location">
    <subcellularLocation>
        <location evidence="3">Nucleus</location>
    </subcellularLocation>
</comment>
<dbReference type="PANTHER" id="PTHR21712">
    <property type="entry name" value="PRE-RRNA-PROCESSING PROTEIN FHL1"/>
    <property type="match status" value="1"/>
</dbReference>
<organism evidence="7 8">
    <name type="scientific">Setomelanomma holmii</name>
    <dbReference type="NCBI Taxonomy" id="210430"/>
    <lineage>
        <taxon>Eukaryota</taxon>
        <taxon>Fungi</taxon>
        <taxon>Dikarya</taxon>
        <taxon>Ascomycota</taxon>
        <taxon>Pezizomycotina</taxon>
        <taxon>Dothideomycetes</taxon>
        <taxon>Pleosporomycetidae</taxon>
        <taxon>Pleosporales</taxon>
        <taxon>Pleosporineae</taxon>
        <taxon>Phaeosphaeriaceae</taxon>
        <taxon>Setomelanomma</taxon>
    </lineage>
</organism>
<keyword evidence="8" id="KW-1185">Reference proteome</keyword>
<dbReference type="PROSITE" id="PS50006">
    <property type="entry name" value="FHA_DOMAIN"/>
    <property type="match status" value="1"/>
</dbReference>
<evidence type="ECO:0000259" key="5">
    <source>
        <dbReference type="PROSITE" id="PS50006"/>
    </source>
</evidence>
<feature type="region of interest" description="Disordered" evidence="4">
    <location>
        <begin position="1024"/>
        <end position="1164"/>
    </location>
</feature>
<dbReference type="InterPro" id="IPR045178">
    <property type="entry name" value="Fhl1/FHA1"/>
</dbReference>
<dbReference type="SMART" id="SM00339">
    <property type="entry name" value="FH"/>
    <property type="match status" value="1"/>
</dbReference>
<feature type="compositionally biased region" description="Pro residues" evidence="4">
    <location>
        <begin position="780"/>
        <end position="789"/>
    </location>
</feature>
<feature type="compositionally biased region" description="Acidic residues" evidence="4">
    <location>
        <begin position="487"/>
        <end position="498"/>
    </location>
</feature>
<dbReference type="PRINTS" id="PR00053">
    <property type="entry name" value="FORKHEAD"/>
</dbReference>
<dbReference type="GO" id="GO:0003700">
    <property type="term" value="F:DNA-binding transcription factor activity"/>
    <property type="evidence" value="ECO:0007669"/>
    <property type="project" value="InterPro"/>
</dbReference>
<dbReference type="GO" id="GO:0060962">
    <property type="term" value="P:regulation of ribosomal protein gene transcription by RNA polymerase II"/>
    <property type="evidence" value="ECO:0007669"/>
    <property type="project" value="InterPro"/>
</dbReference>
<feature type="region of interest" description="Disordered" evidence="4">
    <location>
        <begin position="465"/>
        <end position="662"/>
    </location>
</feature>
<protein>
    <submittedName>
        <fullName evidence="7">Uncharacterized protein</fullName>
    </submittedName>
</protein>
<dbReference type="PANTHER" id="PTHR21712:SF29">
    <property type="entry name" value="PRE-RRNA-PROCESSING PROTEIN FHL1"/>
    <property type="match status" value="1"/>
</dbReference>
<feature type="compositionally biased region" description="Basic and acidic residues" evidence="4">
    <location>
        <begin position="694"/>
        <end position="709"/>
    </location>
</feature>
<dbReference type="EMBL" id="ML978192">
    <property type="protein sequence ID" value="KAF2030202.1"/>
    <property type="molecule type" value="Genomic_DNA"/>
</dbReference>
<feature type="region of interest" description="Disordered" evidence="4">
    <location>
        <begin position="874"/>
        <end position="920"/>
    </location>
</feature>
<feature type="region of interest" description="Disordered" evidence="4">
    <location>
        <begin position="277"/>
        <end position="299"/>
    </location>
</feature>
<name>A0A9P4HB69_9PLEO</name>
<feature type="region of interest" description="Disordered" evidence="4">
    <location>
        <begin position="1"/>
        <end position="60"/>
    </location>
</feature>
<sequence length="1164" mass="126945">MLQWHCPPLAPLSSAELGDEGARAAETGRLAPQASCDGGEDRENNRLSDVQTSHSTNSPRTQQELFAHFDRPLFSLQHGDSISNYGDFAPSITTTQDEDGAGSMLVGSSRKLQHHVSARHAIRDGQNSPPAASPPPVVNMEAATADAIAQDAPAVAIPDPALTTPDAPAVTLPDPSVEQNLNVLDTSLPSLGDPIQMPVVTDMYGAGMATDFTAMDFSQPMISDERLTAFARLRFDDGSYYMHTYQIILGRNIELAHRDMRRLAKVDQLHAEGQPQAAEDLLNGKASKKKKRRAARSVISEKGGIVSAPIASMPMEYQQRRQSNASHSLSSASHPTADSSEEKAAERAPQDMIMQAFPEVPAQFDGHVPEDPHDCPLVPIHPQHITARTGSHGPKGISREHAKIFYDFDQGHFCIEVLGSNGLHHENVFRYRGEVVPLDHGDCLVIGAVNIQFYLPDVALTEDQRHRQESGSRPMSFSFENGHGELESDEQESSDSEGELSVNPKHVYHYPVSEAESDDVFGDDDDLDDYEEPVPRQKQKQSVKIKLKVPPPPAVPKETKKAHKRKHREITPDDIPIKKLKSKHKESNREPAKEVKAAKEPKESKEPKEAKEKGKAPAKTSTKTPVKEETPVEAIPKEVSVEKKPEPKPVNDSPPLLRKPFEGELEAGGEIEGLITEEMARHHNLPATLIGQVVEKRKGPGRPPKDGIMSKRQRSQLIKQAKEIERAKAAGIDPADIPMPSMKPKIVKRKDSNAIDGEDGDVMESTENGDGLERRQSKPSKPPRTPSPEPRMEDYTEEQLQRPTANYVVLIHEAISSSPTGQMNLQQIYNYIERKYPWYKFKTTTSGWQSSVRHNLGQHDAFVKGDKEGKGFNWKVNQDVSIEKERRKRQQAPRQSPYSQQSHAPPQGSHSAGVPGRYLSTTHPDLIRQLEAFRKVYLDARTEPGEDQKVDNAIRAYVDPQFPKEKLTSAEGALLHAIASIKELAKYSTNGPVAQPAAPVNVPVTSSTDTAGTVAAIAADAAAGTVTQPTPSQQVPAPSGPPLTPAPQTPSEPQKFTPNMMGAAPTASVTASHVASLPPSHRPSVEPLTPVPGSPAIQNGTLQKRSIPDISQLATDTTADPAETAKIEGSGANEQHVEQKKEQEDEASPQSAFAKVETAPPPAG</sequence>
<feature type="region of interest" description="Disordered" evidence="4">
    <location>
        <begin position="316"/>
        <end position="348"/>
    </location>
</feature>
<proteinExistence type="predicted"/>
<accession>A0A9P4HB69</accession>
<dbReference type="GO" id="GO:0005634">
    <property type="term" value="C:nucleus"/>
    <property type="evidence" value="ECO:0007669"/>
    <property type="project" value="UniProtKB-SubCell"/>
</dbReference>
<dbReference type="InterPro" id="IPR001766">
    <property type="entry name" value="Fork_head_dom"/>
</dbReference>
<dbReference type="CDD" id="cd00059">
    <property type="entry name" value="FH_FOX"/>
    <property type="match status" value="1"/>
</dbReference>
<feature type="compositionally biased region" description="Basic and acidic residues" evidence="4">
    <location>
        <begin position="625"/>
        <end position="649"/>
    </location>
</feature>
<dbReference type="InterPro" id="IPR008984">
    <property type="entry name" value="SMAD_FHA_dom_sf"/>
</dbReference>
<feature type="compositionally biased region" description="Basic residues" evidence="4">
    <location>
        <begin position="286"/>
        <end position="295"/>
    </location>
</feature>
<dbReference type="Pfam" id="PF00250">
    <property type="entry name" value="Forkhead"/>
    <property type="match status" value="1"/>
</dbReference>
<feature type="compositionally biased region" description="Polar residues" evidence="4">
    <location>
        <begin position="892"/>
        <end position="910"/>
    </location>
</feature>
<keyword evidence="2 3" id="KW-0539">Nucleus</keyword>
<keyword evidence="1 3" id="KW-0238">DNA-binding</keyword>
<feature type="compositionally biased region" description="Basic residues" evidence="4">
    <location>
        <begin position="537"/>
        <end position="547"/>
    </location>
</feature>
<dbReference type="InterPro" id="IPR000253">
    <property type="entry name" value="FHA_dom"/>
</dbReference>
<feature type="compositionally biased region" description="Pro residues" evidence="4">
    <location>
        <begin position="1038"/>
        <end position="1050"/>
    </location>
</feature>
<dbReference type="InterPro" id="IPR030456">
    <property type="entry name" value="TF_fork_head_CS_2"/>
</dbReference>
<dbReference type="Pfam" id="PF00498">
    <property type="entry name" value="FHA"/>
    <property type="match status" value="1"/>
</dbReference>
<feature type="DNA-binding region" description="Fork-head" evidence="3">
    <location>
        <begin position="802"/>
        <end position="891"/>
    </location>
</feature>
<evidence type="ECO:0000256" key="2">
    <source>
        <dbReference type="ARBA" id="ARBA00023242"/>
    </source>
</evidence>